<dbReference type="InterPro" id="IPR003593">
    <property type="entry name" value="AAA+_ATPase"/>
</dbReference>
<sequence length="740" mass="84821">MGISDLRDIDREDVSDFVWKWRCKILHRGDAGLTITNMKPIDADSSTTDDSNSNSAAVPVPAKDPTFGVDTTIKTMYEGRNSDSTHFEWVDYPPKQLSKSAARAQDRVAIKVYKIKDREKQCVGGRFPLKYHQIEIQNPQLVAALEPILKKENVYLDVHDTADFTQPFRGLWFCQDEIKALYRETAAEDSLKGYLHLLLHLLEDMFSDMRTKRRHLLSSGLIDFKTAWTLFPRGSTVYSYGLNSEFICKVEDTEYVKKNEGQFLVIKAKIMTFNGEEFVWHDKNLAIPEFSGNTPITELRHYPFDFHQDKDAIMKRLVARGNKVLDLQGLKYSCYNGIALHDGEKQCIEKHNVEGRVLIDVVGYNKYHLALGKRENKDPETSRNQVRRGRRRPRDEEEEDEGGSKGPKTQQKRLSEKMQRRNKEEMLEKPEELAFMSEMIGGYALKNKLWVQFYVEDIESMVWNAHAFDHLVYDDQQKDLVLSFVENHTLTKGSSAAMEDVIVGKGQGLIILLSGPPGTGKTLTAEAVADRTKRPLFYLQAEDLGINAATLGANIKRVFEMATEWNAVILLDEADVFMAERNPNDIHRNELVSIFLRELEYFRGIIFLTTNLYHTIDSAFRSRVSLHLLFQALTREARESIWQKFLQRLPSPQIKDVTSEEDHPTSASSGSHEKPLDDEDVKELALWQLNGREIKNAVKMVRSWCDHKGYVMTLSRLENGIKVTSPHASKDGDVDKDLYD</sequence>
<dbReference type="Pfam" id="PF22942">
    <property type="entry name" value="DUF7025"/>
    <property type="match status" value="1"/>
</dbReference>
<dbReference type="SMART" id="SM00382">
    <property type="entry name" value="AAA"/>
    <property type="match status" value="1"/>
</dbReference>
<dbReference type="PANTHER" id="PTHR46411">
    <property type="entry name" value="FAMILY ATPASE, PUTATIVE-RELATED"/>
    <property type="match status" value="1"/>
</dbReference>
<gene>
    <name evidence="3" type="ORF">B0T10DRAFT_147179</name>
</gene>
<evidence type="ECO:0000256" key="1">
    <source>
        <dbReference type="SAM" id="MobiDB-lite"/>
    </source>
</evidence>
<dbReference type="AlphaFoldDB" id="A0A9P9AKW9"/>
<dbReference type="OrthoDB" id="10042665at2759"/>
<dbReference type="GO" id="GO:0005524">
    <property type="term" value="F:ATP binding"/>
    <property type="evidence" value="ECO:0007669"/>
    <property type="project" value="InterPro"/>
</dbReference>
<evidence type="ECO:0000259" key="2">
    <source>
        <dbReference type="SMART" id="SM00382"/>
    </source>
</evidence>
<protein>
    <submittedName>
        <fullName evidence="3">P-loop containing nucleoside triphosphate hydrolase protein</fullName>
    </submittedName>
</protein>
<dbReference type="InterPro" id="IPR027417">
    <property type="entry name" value="P-loop_NTPase"/>
</dbReference>
<dbReference type="Gene3D" id="3.40.50.300">
    <property type="entry name" value="P-loop containing nucleotide triphosphate hydrolases"/>
    <property type="match status" value="1"/>
</dbReference>
<keyword evidence="4" id="KW-1185">Reference proteome</keyword>
<feature type="compositionally biased region" description="Basic and acidic residues" evidence="1">
    <location>
        <begin position="413"/>
        <end position="427"/>
    </location>
</feature>
<proteinExistence type="predicted"/>
<accession>A0A9P9AKW9</accession>
<dbReference type="Proteomes" id="UP000777438">
    <property type="component" value="Unassembled WGS sequence"/>
</dbReference>
<dbReference type="InterPro" id="IPR054289">
    <property type="entry name" value="DUF7025"/>
</dbReference>
<keyword evidence="3" id="KW-0378">Hydrolase</keyword>
<comment type="caution">
    <text evidence="3">The sequence shown here is derived from an EMBL/GenBank/DDBJ whole genome shotgun (WGS) entry which is preliminary data.</text>
</comment>
<dbReference type="InterPro" id="IPR003959">
    <property type="entry name" value="ATPase_AAA_core"/>
</dbReference>
<dbReference type="Pfam" id="PF00004">
    <property type="entry name" value="AAA"/>
    <property type="match status" value="1"/>
</dbReference>
<dbReference type="GO" id="GO:0016887">
    <property type="term" value="F:ATP hydrolysis activity"/>
    <property type="evidence" value="ECO:0007669"/>
    <property type="project" value="InterPro"/>
</dbReference>
<dbReference type="EMBL" id="JAGPYM010000027">
    <property type="protein sequence ID" value="KAH6880065.1"/>
    <property type="molecule type" value="Genomic_DNA"/>
</dbReference>
<feature type="region of interest" description="Disordered" evidence="1">
    <location>
        <begin position="373"/>
        <end position="427"/>
    </location>
</feature>
<dbReference type="PANTHER" id="PTHR46411:SF3">
    <property type="entry name" value="AAA+ ATPASE DOMAIN-CONTAINING PROTEIN"/>
    <property type="match status" value="1"/>
</dbReference>
<feature type="domain" description="AAA+ ATPase" evidence="2">
    <location>
        <begin position="507"/>
        <end position="634"/>
    </location>
</feature>
<name>A0A9P9AKW9_9HYPO</name>
<evidence type="ECO:0000313" key="3">
    <source>
        <dbReference type="EMBL" id="KAH6880065.1"/>
    </source>
</evidence>
<dbReference type="CDD" id="cd19481">
    <property type="entry name" value="RecA-like_protease"/>
    <property type="match status" value="1"/>
</dbReference>
<organism evidence="3 4">
    <name type="scientific">Thelonectria olida</name>
    <dbReference type="NCBI Taxonomy" id="1576542"/>
    <lineage>
        <taxon>Eukaryota</taxon>
        <taxon>Fungi</taxon>
        <taxon>Dikarya</taxon>
        <taxon>Ascomycota</taxon>
        <taxon>Pezizomycotina</taxon>
        <taxon>Sordariomycetes</taxon>
        <taxon>Hypocreomycetidae</taxon>
        <taxon>Hypocreales</taxon>
        <taxon>Nectriaceae</taxon>
        <taxon>Thelonectria</taxon>
    </lineage>
</organism>
<dbReference type="SUPFAM" id="SSF52540">
    <property type="entry name" value="P-loop containing nucleoside triphosphate hydrolases"/>
    <property type="match status" value="1"/>
</dbReference>
<reference evidence="3 4" key="1">
    <citation type="journal article" date="2021" name="Nat. Commun.">
        <title>Genetic determinants of endophytism in the Arabidopsis root mycobiome.</title>
        <authorList>
            <person name="Mesny F."/>
            <person name="Miyauchi S."/>
            <person name="Thiergart T."/>
            <person name="Pickel B."/>
            <person name="Atanasova L."/>
            <person name="Karlsson M."/>
            <person name="Huettel B."/>
            <person name="Barry K.W."/>
            <person name="Haridas S."/>
            <person name="Chen C."/>
            <person name="Bauer D."/>
            <person name="Andreopoulos W."/>
            <person name="Pangilinan J."/>
            <person name="LaButti K."/>
            <person name="Riley R."/>
            <person name="Lipzen A."/>
            <person name="Clum A."/>
            <person name="Drula E."/>
            <person name="Henrissat B."/>
            <person name="Kohler A."/>
            <person name="Grigoriev I.V."/>
            <person name="Martin F.M."/>
            <person name="Hacquard S."/>
        </authorList>
    </citation>
    <scope>NUCLEOTIDE SEQUENCE [LARGE SCALE GENOMIC DNA]</scope>
    <source>
        <strain evidence="3 4">MPI-CAGE-CH-0241</strain>
    </source>
</reference>
<evidence type="ECO:0000313" key="4">
    <source>
        <dbReference type="Proteomes" id="UP000777438"/>
    </source>
</evidence>
<feature type="region of interest" description="Disordered" evidence="1">
    <location>
        <begin position="653"/>
        <end position="678"/>
    </location>
</feature>